<feature type="signal peptide" evidence="1">
    <location>
        <begin position="1"/>
        <end position="31"/>
    </location>
</feature>
<evidence type="ECO:0000313" key="2">
    <source>
        <dbReference type="EMBL" id="KAE8344278.1"/>
    </source>
</evidence>
<dbReference type="AlphaFoldDB" id="A0A5N6YGB5"/>
<dbReference type="EMBL" id="ML737125">
    <property type="protein sequence ID" value="KAE8344278.1"/>
    <property type="molecule type" value="Genomic_DNA"/>
</dbReference>
<proteinExistence type="predicted"/>
<sequence length="124" mass="14007">MGLISFPPSTFFPFGLLPLLLLLPFKRPSSTSFTNHILGNCQSLPNQDPSNFFLALRETDLTCLEFWFCTTIDRGYPYYSIHTPIAAQLARITSVEIPYNAIEYIKYYSIHGIGSPAYLCTESV</sequence>
<reference evidence="2" key="1">
    <citation type="submission" date="2019-04" db="EMBL/GenBank/DDBJ databases">
        <title>Friends and foes A comparative genomics study of 23 Aspergillus species from section Flavi.</title>
        <authorList>
            <consortium name="DOE Joint Genome Institute"/>
            <person name="Kjaerbolling I."/>
            <person name="Vesth T."/>
            <person name="Frisvad J.C."/>
            <person name="Nybo J.L."/>
            <person name="Theobald S."/>
            <person name="Kildgaard S."/>
            <person name="Isbrandt T."/>
            <person name="Kuo A."/>
            <person name="Sato A."/>
            <person name="Lyhne E.K."/>
            <person name="Kogle M.E."/>
            <person name="Wiebenga A."/>
            <person name="Kun R.S."/>
            <person name="Lubbers R.J."/>
            <person name="Makela M.R."/>
            <person name="Barry K."/>
            <person name="Chovatia M."/>
            <person name="Clum A."/>
            <person name="Daum C."/>
            <person name="Haridas S."/>
            <person name="He G."/>
            <person name="LaButti K."/>
            <person name="Lipzen A."/>
            <person name="Mondo S."/>
            <person name="Riley R."/>
            <person name="Salamov A."/>
            <person name="Simmons B.A."/>
            <person name="Magnuson J.K."/>
            <person name="Henrissat B."/>
            <person name="Mortensen U.H."/>
            <person name="Larsen T.O."/>
            <person name="Devries R.P."/>
            <person name="Grigoriev I.V."/>
            <person name="Machida M."/>
            <person name="Baker S.E."/>
            <person name="Andersen M.R."/>
        </authorList>
    </citation>
    <scope>NUCLEOTIDE SEQUENCE</scope>
    <source>
        <strain evidence="2">CBS 117612</strain>
    </source>
</reference>
<protein>
    <submittedName>
        <fullName evidence="2">Uncharacterized protein</fullName>
    </submittedName>
</protein>
<gene>
    <name evidence="2" type="ORF">BDV24DRAFT_21113</name>
</gene>
<keyword evidence="1" id="KW-0732">Signal</keyword>
<feature type="chain" id="PRO_5025063088" evidence="1">
    <location>
        <begin position="32"/>
        <end position="124"/>
    </location>
</feature>
<evidence type="ECO:0000256" key="1">
    <source>
        <dbReference type="SAM" id="SignalP"/>
    </source>
</evidence>
<accession>A0A5N6YGB5</accession>
<name>A0A5N6YGB5_9EURO</name>
<organism evidence="2">
    <name type="scientific">Aspergillus arachidicola</name>
    <dbReference type="NCBI Taxonomy" id="656916"/>
    <lineage>
        <taxon>Eukaryota</taxon>
        <taxon>Fungi</taxon>
        <taxon>Dikarya</taxon>
        <taxon>Ascomycota</taxon>
        <taxon>Pezizomycotina</taxon>
        <taxon>Eurotiomycetes</taxon>
        <taxon>Eurotiomycetidae</taxon>
        <taxon>Eurotiales</taxon>
        <taxon>Aspergillaceae</taxon>
        <taxon>Aspergillus</taxon>
        <taxon>Aspergillus subgen. Circumdati</taxon>
    </lineage>
</organism>
<dbReference type="Proteomes" id="UP000325558">
    <property type="component" value="Unassembled WGS sequence"/>
</dbReference>